<evidence type="ECO:0000256" key="2">
    <source>
        <dbReference type="PROSITE-ProRule" id="PRU00335"/>
    </source>
</evidence>
<organism evidence="5 6">
    <name type="scientific">Tsukamurella soli</name>
    <dbReference type="NCBI Taxonomy" id="644556"/>
    <lineage>
        <taxon>Bacteria</taxon>
        <taxon>Bacillati</taxon>
        <taxon>Actinomycetota</taxon>
        <taxon>Actinomycetes</taxon>
        <taxon>Mycobacteriales</taxon>
        <taxon>Tsukamurellaceae</taxon>
        <taxon>Tsukamurella</taxon>
    </lineage>
</organism>
<keyword evidence="1 2" id="KW-0238">DNA-binding</keyword>
<evidence type="ECO:0000313" key="6">
    <source>
        <dbReference type="Proteomes" id="UP001500635"/>
    </source>
</evidence>
<comment type="caution">
    <text evidence="5">The sequence shown here is derived from an EMBL/GenBank/DDBJ whole genome shotgun (WGS) entry which is preliminary data.</text>
</comment>
<keyword evidence="6" id="KW-1185">Reference proteome</keyword>
<dbReference type="EMBL" id="BAABFR010000113">
    <property type="protein sequence ID" value="GAA4403850.1"/>
    <property type="molecule type" value="Genomic_DNA"/>
</dbReference>
<dbReference type="PROSITE" id="PS50977">
    <property type="entry name" value="HTH_TETR_2"/>
    <property type="match status" value="1"/>
</dbReference>
<evidence type="ECO:0000259" key="4">
    <source>
        <dbReference type="PROSITE" id="PS50977"/>
    </source>
</evidence>
<dbReference type="InterPro" id="IPR009057">
    <property type="entry name" value="Homeodomain-like_sf"/>
</dbReference>
<feature type="DNA-binding region" description="H-T-H motif" evidence="2">
    <location>
        <begin position="43"/>
        <end position="62"/>
    </location>
</feature>
<dbReference type="PANTHER" id="PTHR30328">
    <property type="entry name" value="TRANSCRIPTIONAL REPRESSOR"/>
    <property type="match status" value="1"/>
</dbReference>
<evidence type="ECO:0000313" key="5">
    <source>
        <dbReference type="EMBL" id="GAA4403850.1"/>
    </source>
</evidence>
<dbReference type="InterPro" id="IPR036271">
    <property type="entry name" value="Tet_transcr_reg_TetR-rel_C_sf"/>
</dbReference>
<dbReference type="SUPFAM" id="SSF48498">
    <property type="entry name" value="Tetracyclin repressor-like, C-terminal domain"/>
    <property type="match status" value="1"/>
</dbReference>
<dbReference type="InterPro" id="IPR001647">
    <property type="entry name" value="HTH_TetR"/>
</dbReference>
<dbReference type="Proteomes" id="UP001500635">
    <property type="component" value="Unassembled WGS sequence"/>
</dbReference>
<name>A0ABP8KBR3_9ACTN</name>
<reference evidence="6" key="1">
    <citation type="journal article" date="2019" name="Int. J. Syst. Evol. Microbiol.">
        <title>The Global Catalogue of Microorganisms (GCM) 10K type strain sequencing project: providing services to taxonomists for standard genome sequencing and annotation.</title>
        <authorList>
            <consortium name="The Broad Institute Genomics Platform"/>
            <consortium name="The Broad Institute Genome Sequencing Center for Infectious Disease"/>
            <person name="Wu L."/>
            <person name="Ma J."/>
        </authorList>
    </citation>
    <scope>NUCLEOTIDE SEQUENCE [LARGE SCALE GENOMIC DNA]</scope>
    <source>
        <strain evidence="6">JCM 17688</strain>
    </source>
</reference>
<evidence type="ECO:0000256" key="1">
    <source>
        <dbReference type="ARBA" id="ARBA00023125"/>
    </source>
</evidence>
<dbReference type="PANTHER" id="PTHR30328:SF54">
    <property type="entry name" value="HTH-TYPE TRANSCRIPTIONAL REPRESSOR SCO4008"/>
    <property type="match status" value="1"/>
</dbReference>
<accession>A0ABP8KBR3</accession>
<dbReference type="SUPFAM" id="SSF46689">
    <property type="entry name" value="Homeodomain-like"/>
    <property type="match status" value="1"/>
</dbReference>
<dbReference type="RefSeq" id="WP_345000515.1">
    <property type="nucleotide sequence ID" value="NZ_BAABFR010000113.1"/>
</dbReference>
<feature type="region of interest" description="Disordered" evidence="3">
    <location>
        <begin position="1"/>
        <end position="21"/>
    </location>
</feature>
<gene>
    <name evidence="5" type="ORF">GCM10023147_45780</name>
</gene>
<evidence type="ECO:0000256" key="3">
    <source>
        <dbReference type="SAM" id="MobiDB-lite"/>
    </source>
</evidence>
<dbReference type="InterPro" id="IPR050109">
    <property type="entry name" value="HTH-type_TetR-like_transc_reg"/>
</dbReference>
<proteinExistence type="predicted"/>
<dbReference type="Gene3D" id="1.10.357.10">
    <property type="entry name" value="Tetracycline Repressor, domain 2"/>
    <property type="match status" value="1"/>
</dbReference>
<dbReference type="Pfam" id="PF17926">
    <property type="entry name" value="TetR_C_21"/>
    <property type="match status" value="1"/>
</dbReference>
<sequence length="215" mass="23293">MPPSTPRRSPAPQDRQRDAERTRARILEAASAEFAAHGYAGARVSAIAARAGVNQQLISYYFDGKEGVYLAVSRRWWERRAELIPPGTPLPEQARRYVLEAVHDPDGPRLLAWNGLQYDGAGTGPDAQHRSDELRIGVDELRRSQADGDLPADVDPEILLVILMAAAMAPTTLPHVIAGLTGEDPRSPQFVERFADQLATFVGGLAKRGPAGPAS</sequence>
<dbReference type="Pfam" id="PF00440">
    <property type="entry name" value="TetR_N"/>
    <property type="match status" value="1"/>
</dbReference>
<protein>
    <recommendedName>
        <fullName evidence="4">HTH tetR-type domain-containing protein</fullName>
    </recommendedName>
</protein>
<dbReference type="InterPro" id="IPR041467">
    <property type="entry name" value="Sco4008_C"/>
</dbReference>
<dbReference type="PRINTS" id="PR00455">
    <property type="entry name" value="HTHTETR"/>
</dbReference>
<feature type="domain" description="HTH tetR-type" evidence="4">
    <location>
        <begin position="20"/>
        <end position="80"/>
    </location>
</feature>